<reference evidence="3" key="1">
    <citation type="submission" date="2016-10" db="EMBL/GenBank/DDBJ databases">
        <authorList>
            <person name="Varghese N."/>
            <person name="Submissions S."/>
        </authorList>
    </citation>
    <scope>NUCLEOTIDE SEQUENCE [LARGE SCALE GENOMIC DNA]</scope>
    <source>
        <strain evidence="3">CECT 8338</strain>
    </source>
</reference>
<name>A0A1H2FCQ8_9GAMM</name>
<gene>
    <name evidence="2" type="ORF">SAMN05216210_1460</name>
</gene>
<dbReference type="InterPro" id="IPR018667">
    <property type="entry name" value="DUF2126"/>
</dbReference>
<evidence type="ECO:0000313" key="2">
    <source>
        <dbReference type="EMBL" id="SDU05147.1"/>
    </source>
</evidence>
<organism evidence="2 3">
    <name type="scientific">Halopseudomonas salegens</name>
    <dbReference type="NCBI Taxonomy" id="1434072"/>
    <lineage>
        <taxon>Bacteria</taxon>
        <taxon>Pseudomonadati</taxon>
        <taxon>Pseudomonadota</taxon>
        <taxon>Gammaproteobacteria</taxon>
        <taxon>Pseudomonadales</taxon>
        <taxon>Pseudomonadaceae</taxon>
        <taxon>Halopseudomonas</taxon>
    </lineage>
</organism>
<dbReference type="InterPro" id="IPR002931">
    <property type="entry name" value="Transglutaminase-like"/>
</dbReference>
<dbReference type="STRING" id="1434072.SAMN05216210_1460"/>
<evidence type="ECO:0000313" key="3">
    <source>
        <dbReference type="Proteomes" id="UP000243924"/>
    </source>
</evidence>
<dbReference type="Pfam" id="PF08379">
    <property type="entry name" value="Bact_transglu_N"/>
    <property type="match status" value="1"/>
</dbReference>
<accession>A0A1H2FCQ8</accession>
<dbReference type="OrthoDB" id="9804872at2"/>
<dbReference type="PANTHER" id="PTHR33490">
    <property type="entry name" value="BLR5614 PROTEIN-RELATED"/>
    <property type="match status" value="1"/>
</dbReference>
<dbReference type="RefSeq" id="WP_092385563.1">
    <property type="nucleotide sequence ID" value="NZ_LT629787.1"/>
</dbReference>
<feature type="domain" description="Transglutaminase-like" evidence="1">
    <location>
        <begin position="172"/>
        <end position="248"/>
    </location>
</feature>
<sequence length="1109" mass="125553">MTIRVALRHRTHYRFDRPVSVSPHLVRLRPAPHCRTPVEAYSLNVSGGEYFINWQQDPFGNHVARLVFPEKLDHLHIDVELIAPMTVVNPFDFFVEEYAEQFPFSYPEALKKELHPYLEVTESGPLLTKWLKQVKREPQAIATFLVELNQRLENDIKYLIRMEPGVQSAEETLGLAQGSCRDSAWLLVQIFRHLGLAARFVSGYLVQLTADVKALDGPSGTEVDFTDLHAWTEVFIPGAGWIGLDPTSGLFAGEGHLPLAATPEPSSAAPITGATEPCEVEFDVHMSVERVHEDPRVTLPYSRDQWQQIDQLGDKIDAQLEALDVRLTMGGEPTFVAIDDMDAPEWNIDAQGPTKRKLSEQLLQRLRPHYAPGSLIHYQQGKWYPGEPLPRWALACYWRHDGEPVWHDDQWLADIERDYGFKEAEARRFAAELVKRLGLSDRYLIPCYEDGYYYLWQERNEPVDVDLKGEDLGDDANRNRLARLLERGLDREVGLVLPLARNDDEDGWQTGEWPLRRDHLYLVPGDSPMGLRLPLSALPLKRREEPQPRSLFDTPPALPDVHGEVASRYSLTPAPGLSGRGLHVLAKGQEWQEQKPDITPPEVIATALCVEPRDGKLFVFLPPTGKLEEFLELIAAVEQSAAALTMPVCVEGYPPPSDPRLEKFMITPDPGVIEVNVMPARTWRDLERNTRILYEEARQTRLGTEKFMLDGRHTGTGGGNHVTLGGPTPADSPFLRRPDLLASLLTYWQHHPSLSYVFSGLFVGPTSQAPRVDEARNEALYELEIALAQMPTGDVPQPWLVDRLLRHLLTDITGNTHRAEFCIDKLYSPDTATGRLGLLELRGFEMPPHAEMSLMQQLLIRALVARFWAKPYRQPLTRWGTALHDRWMLPHFLWRDLVEVVEDLRSHGFGFSAEWFRPHLEFRFPQLGEVQYEGVTINLQQAIEPWHVLGEESSGGGTARYVDSSVERLQVKVQDFNPSRHILTCNGFKVPLQATGVPGEAVAGVRYRAWQPSSALHPMIPVQAPLVFDLVDRWNERSLGGCTYHVVHPAGRNFEHFPINANEAESRRMARFWAYGHTQGPMQRIAQAAGQEYPHTLDLRRAGVPPTGL</sequence>
<dbReference type="AlphaFoldDB" id="A0A1H2FCQ8"/>
<dbReference type="Proteomes" id="UP000243924">
    <property type="component" value="Chromosome I"/>
</dbReference>
<dbReference type="InterPro" id="IPR038765">
    <property type="entry name" value="Papain-like_cys_pep_sf"/>
</dbReference>
<dbReference type="SUPFAM" id="SSF54001">
    <property type="entry name" value="Cysteine proteinases"/>
    <property type="match status" value="1"/>
</dbReference>
<evidence type="ECO:0000259" key="1">
    <source>
        <dbReference type="SMART" id="SM00460"/>
    </source>
</evidence>
<dbReference type="Pfam" id="PF01841">
    <property type="entry name" value="Transglut_core"/>
    <property type="match status" value="1"/>
</dbReference>
<dbReference type="InterPro" id="IPR013589">
    <property type="entry name" value="Bac_transglu_N"/>
</dbReference>
<dbReference type="Pfam" id="PF09899">
    <property type="entry name" value="DUF2126"/>
    <property type="match status" value="1"/>
</dbReference>
<dbReference type="SMART" id="SM00460">
    <property type="entry name" value="TGc"/>
    <property type="match status" value="1"/>
</dbReference>
<proteinExistence type="predicted"/>
<dbReference type="EMBL" id="LT629787">
    <property type="protein sequence ID" value="SDU05147.1"/>
    <property type="molecule type" value="Genomic_DNA"/>
</dbReference>
<dbReference type="PANTHER" id="PTHR33490:SF1">
    <property type="entry name" value="SLL1233 PROTEIN"/>
    <property type="match status" value="1"/>
</dbReference>
<keyword evidence="3" id="KW-1185">Reference proteome</keyword>
<dbReference type="Gene3D" id="3.10.620.30">
    <property type="match status" value="1"/>
</dbReference>
<protein>
    <submittedName>
        <fullName evidence="2">Uncharacterized conserved protein, DUF2126 family</fullName>
    </submittedName>
</protein>